<dbReference type="PROSITE" id="PS01265">
    <property type="entry name" value="TPX"/>
    <property type="match status" value="1"/>
</dbReference>
<organism evidence="8 9">
    <name type="scientific">Salipaludibacillus aurantiacus</name>
    <dbReference type="NCBI Taxonomy" id="1601833"/>
    <lineage>
        <taxon>Bacteria</taxon>
        <taxon>Bacillati</taxon>
        <taxon>Bacillota</taxon>
        <taxon>Bacilli</taxon>
        <taxon>Bacillales</taxon>
        <taxon>Bacillaceae</taxon>
    </lineage>
</organism>
<gene>
    <name evidence="6" type="primary">tpx</name>
    <name evidence="8" type="ORF">SAMN05518684_11876</name>
</gene>
<dbReference type="InterPro" id="IPR050455">
    <property type="entry name" value="Tpx_Peroxidase_subfamily"/>
</dbReference>
<comment type="subunit">
    <text evidence="6">Homodimer.</text>
</comment>
<keyword evidence="9" id="KW-1185">Reference proteome</keyword>
<reference evidence="9" key="1">
    <citation type="submission" date="2016-10" db="EMBL/GenBank/DDBJ databases">
        <authorList>
            <person name="Varghese N."/>
            <person name="Submissions S."/>
        </authorList>
    </citation>
    <scope>NUCLEOTIDE SEQUENCE [LARGE SCALE GENOMIC DNA]</scope>
    <source>
        <strain evidence="9">S9</strain>
    </source>
</reference>
<dbReference type="InterPro" id="IPR018219">
    <property type="entry name" value="Tpx_CS"/>
</dbReference>
<feature type="domain" description="Thioredoxin" evidence="7">
    <location>
        <begin position="18"/>
        <end position="164"/>
    </location>
</feature>
<keyword evidence="5 6" id="KW-0676">Redox-active center</keyword>
<evidence type="ECO:0000256" key="6">
    <source>
        <dbReference type="HAMAP-Rule" id="MF_00269"/>
    </source>
</evidence>
<feature type="disulfide bond" description="Redox-active" evidence="6">
    <location>
        <begin position="60"/>
        <end position="94"/>
    </location>
</feature>
<evidence type="ECO:0000256" key="5">
    <source>
        <dbReference type="ARBA" id="ARBA00023284"/>
    </source>
</evidence>
<dbReference type="EC" id="1.11.1.24" evidence="6"/>
<evidence type="ECO:0000256" key="2">
    <source>
        <dbReference type="ARBA" id="ARBA00022862"/>
    </source>
</evidence>
<dbReference type="SUPFAM" id="SSF52833">
    <property type="entry name" value="Thioredoxin-like"/>
    <property type="match status" value="1"/>
</dbReference>
<evidence type="ECO:0000256" key="1">
    <source>
        <dbReference type="ARBA" id="ARBA00022559"/>
    </source>
</evidence>
<comment type="catalytic activity">
    <reaction evidence="6">
        <text>a hydroperoxide + [thioredoxin]-dithiol = an alcohol + [thioredoxin]-disulfide + H2O</text>
        <dbReference type="Rhea" id="RHEA:62620"/>
        <dbReference type="Rhea" id="RHEA-COMP:10698"/>
        <dbReference type="Rhea" id="RHEA-COMP:10700"/>
        <dbReference type="ChEBI" id="CHEBI:15377"/>
        <dbReference type="ChEBI" id="CHEBI:29950"/>
        <dbReference type="ChEBI" id="CHEBI:30879"/>
        <dbReference type="ChEBI" id="CHEBI:35924"/>
        <dbReference type="ChEBI" id="CHEBI:50058"/>
        <dbReference type="EC" id="1.11.1.24"/>
    </reaction>
</comment>
<dbReference type="NCBIfam" id="NF001808">
    <property type="entry name" value="PRK00522.1"/>
    <property type="match status" value="1"/>
</dbReference>
<dbReference type="STRING" id="1601833.SAMN05518684_11876"/>
<keyword evidence="4 6" id="KW-1015">Disulfide bond</keyword>
<dbReference type="Gene3D" id="3.40.30.10">
    <property type="entry name" value="Glutaredoxin"/>
    <property type="match status" value="1"/>
</dbReference>
<dbReference type="InterPro" id="IPR013766">
    <property type="entry name" value="Thioredoxin_domain"/>
</dbReference>
<dbReference type="InterPro" id="IPR036249">
    <property type="entry name" value="Thioredoxin-like_sf"/>
</dbReference>
<dbReference type="Proteomes" id="UP000198571">
    <property type="component" value="Unassembled WGS sequence"/>
</dbReference>
<accession>A0A1H9WP17</accession>
<dbReference type="GO" id="GO:0008379">
    <property type="term" value="F:thioredoxin peroxidase activity"/>
    <property type="evidence" value="ECO:0007669"/>
    <property type="project" value="UniProtKB-UniRule"/>
</dbReference>
<evidence type="ECO:0000313" key="9">
    <source>
        <dbReference type="Proteomes" id="UP000198571"/>
    </source>
</evidence>
<comment type="similarity">
    <text evidence="6">Belongs to the peroxiredoxin family. Tpx subfamily.</text>
</comment>
<dbReference type="Pfam" id="PF08534">
    <property type="entry name" value="Redoxin"/>
    <property type="match status" value="1"/>
</dbReference>
<protein>
    <recommendedName>
        <fullName evidence="6">Thiol peroxidase</fullName>
        <shortName evidence="6">Tpx</shortName>
        <ecNumber evidence="6">1.11.1.24</ecNumber>
    </recommendedName>
    <alternativeName>
        <fullName evidence="6">Peroxiredoxin tpx</fullName>
        <shortName evidence="6">Prx</shortName>
    </alternativeName>
    <alternativeName>
        <fullName evidence="6">Thioredoxin peroxidase</fullName>
    </alternativeName>
    <alternativeName>
        <fullName evidence="6">Thioredoxin-dependent peroxiredoxin</fullName>
    </alternativeName>
</protein>
<dbReference type="HAMAP" id="MF_00269">
    <property type="entry name" value="Tpx"/>
    <property type="match status" value="1"/>
</dbReference>
<name>A0A1H9WP17_9BACI</name>
<dbReference type="PANTHER" id="PTHR43110:SF1">
    <property type="entry name" value="THIOL PEROXIDASE"/>
    <property type="match status" value="1"/>
</dbReference>
<dbReference type="OrthoDB" id="9781543at2"/>
<dbReference type="EMBL" id="FOGT01000018">
    <property type="protein sequence ID" value="SES35662.1"/>
    <property type="molecule type" value="Genomic_DNA"/>
</dbReference>
<feature type="active site" description="Cysteine sulfenic acid (-SOH) intermediate" evidence="6">
    <location>
        <position position="60"/>
    </location>
</feature>
<dbReference type="InterPro" id="IPR013740">
    <property type="entry name" value="Redoxin"/>
</dbReference>
<dbReference type="RefSeq" id="WP_093055009.1">
    <property type="nucleotide sequence ID" value="NZ_FOGT01000018.1"/>
</dbReference>
<dbReference type="InterPro" id="IPR002065">
    <property type="entry name" value="TPX"/>
</dbReference>
<proteinExistence type="inferred from homology"/>
<evidence type="ECO:0000313" key="8">
    <source>
        <dbReference type="EMBL" id="SES35662.1"/>
    </source>
</evidence>
<sequence>MAQVTFKEKPVTLMGNEVTVGSNAPDFTVLANDLSEVNFSDYKGKVRLISVVPSIDTGVCDQQTRKFNEEAANLGNIEILTISADLPFAQKRWCAAAGIDNVQVLSDHRDLDFGKKYGVAIEELRLLSRSIFVVDSSDTVVYAEYVSEVTNHPNYEAAIEAAKSAN</sequence>
<evidence type="ECO:0000259" key="7">
    <source>
        <dbReference type="PROSITE" id="PS51352"/>
    </source>
</evidence>
<dbReference type="AlphaFoldDB" id="A0A1H9WP17"/>
<dbReference type="CDD" id="cd03014">
    <property type="entry name" value="PRX_Atyp2cys"/>
    <property type="match status" value="1"/>
</dbReference>
<keyword evidence="2 6" id="KW-0049">Antioxidant</keyword>
<dbReference type="PROSITE" id="PS51352">
    <property type="entry name" value="THIOREDOXIN_2"/>
    <property type="match status" value="1"/>
</dbReference>
<evidence type="ECO:0000256" key="3">
    <source>
        <dbReference type="ARBA" id="ARBA00023002"/>
    </source>
</evidence>
<keyword evidence="1 6" id="KW-0575">Peroxidase</keyword>
<evidence type="ECO:0000256" key="4">
    <source>
        <dbReference type="ARBA" id="ARBA00023157"/>
    </source>
</evidence>
<keyword evidence="3 6" id="KW-0560">Oxidoreductase</keyword>
<dbReference type="PANTHER" id="PTHR43110">
    <property type="entry name" value="THIOL PEROXIDASE"/>
    <property type="match status" value="1"/>
</dbReference>
<comment type="miscellaneous">
    <text evidence="6">The active site is a conserved redox-active cysteine residue, the peroxidatic cysteine (C(P)), which makes the nucleophilic attack on the peroxide substrate. The peroxide oxidizes the C(P)-SH to cysteine sulfenic acid (C(P)-SOH), which then reacts with another cysteine residue, the resolving cysteine (C(R)), to form a disulfide bridge. The disulfide is subsequently reduced by an appropriate electron donor to complete the catalytic cycle. In this atypical 2-Cys peroxiredoxin, C(R) is present in the same subunit to form an intramolecular disulfide. The disulfide is subsequently reduced by thioredoxin.</text>
</comment>
<comment type="function">
    <text evidence="6">Thiol-specific peroxidase that catalyzes the reduction of hydrogen peroxide and organic hydroperoxides to water and alcohols, respectively. Plays a role in cell protection against oxidative stress by detoxifying peroxides.</text>
</comment>